<dbReference type="InterPro" id="IPR036396">
    <property type="entry name" value="Cyt_P450_sf"/>
</dbReference>
<dbReference type="PANTHER" id="PTHR24282">
    <property type="entry name" value="CYTOCHROME P450 FAMILY MEMBER"/>
    <property type="match status" value="1"/>
</dbReference>
<reference evidence="10" key="1">
    <citation type="submission" date="2024-03" db="EMBL/GenBank/DDBJ databases">
        <authorList>
            <consortium name="ELIXIR-Norway"/>
            <consortium name="Elixir Norway"/>
        </authorList>
    </citation>
    <scope>NUCLEOTIDE SEQUENCE</scope>
</reference>
<evidence type="ECO:0000256" key="2">
    <source>
        <dbReference type="ARBA" id="ARBA00022617"/>
    </source>
</evidence>
<evidence type="ECO:0008006" key="12">
    <source>
        <dbReference type="Google" id="ProtNLM"/>
    </source>
</evidence>
<dbReference type="InterPro" id="IPR001128">
    <property type="entry name" value="Cyt_P450"/>
</dbReference>
<evidence type="ECO:0000256" key="8">
    <source>
        <dbReference type="ARBA" id="ARBA00023136"/>
    </source>
</evidence>
<dbReference type="SUPFAM" id="SSF48264">
    <property type="entry name" value="Cytochrome P450"/>
    <property type="match status" value="1"/>
</dbReference>
<dbReference type="EMBL" id="OZ023716">
    <property type="protein sequence ID" value="CAK9865558.1"/>
    <property type="molecule type" value="Genomic_DNA"/>
</dbReference>
<organism evidence="10 11">
    <name type="scientific">Sphagnum jensenii</name>
    <dbReference type="NCBI Taxonomy" id="128206"/>
    <lineage>
        <taxon>Eukaryota</taxon>
        <taxon>Viridiplantae</taxon>
        <taxon>Streptophyta</taxon>
        <taxon>Embryophyta</taxon>
        <taxon>Bryophyta</taxon>
        <taxon>Sphagnophytina</taxon>
        <taxon>Sphagnopsida</taxon>
        <taxon>Sphagnales</taxon>
        <taxon>Sphagnaceae</taxon>
        <taxon>Sphagnum</taxon>
    </lineage>
</organism>
<keyword evidence="9" id="KW-0503">Monooxygenase</keyword>
<evidence type="ECO:0000313" key="10">
    <source>
        <dbReference type="EMBL" id="CAK9865558.1"/>
    </source>
</evidence>
<keyword evidence="7 9" id="KW-0408">Iron</keyword>
<accession>A0ABP1ASU0</accession>
<dbReference type="InterPro" id="IPR050665">
    <property type="entry name" value="Cytochrome_P450_Monooxygen"/>
</dbReference>
<evidence type="ECO:0000256" key="3">
    <source>
        <dbReference type="ARBA" id="ARBA00022692"/>
    </source>
</evidence>
<dbReference type="Gene3D" id="1.10.630.10">
    <property type="entry name" value="Cytochrome P450"/>
    <property type="match status" value="1"/>
</dbReference>
<dbReference type="InterPro" id="IPR017972">
    <property type="entry name" value="Cyt_P450_CS"/>
</dbReference>
<keyword evidence="5" id="KW-1133">Transmembrane helix</keyword>
<keyword evidence="11" id="KW-1185">Reference proteome</keyword>
<comment type="similarity">
    <text evidence="9">Belongs to the cytochrome P450 family.</text>
</comment>
<dbReference type="Proteomes" id="UP001497522">
    <property type="component" value="Chromosome 15"/>
</dbReference>
<name>A0ABP1ASU0_9BRYO</name>
<keyword evidence="2 9" id="KW-0349">Heme</keyword>
<evidence type="ECO:0000256" key="4">
    <source>
        <dbReference type="ARBA" id="ARBA00022723"/>
    </source>
</evidence>
<evidence type="ECO:0000256" key="9">
    <source>
        <dbReference type="RuleBase" id="RU000461"/>
    </source>
</evidence>
<evidence type="ECO:0000256" key="5">
    <source>
        <dbReference type="ARBA" id="ARBA00022989"/>
    </source>
</evidence>
<keyword evidence="4 9" id="KW-0479">Metal-binding</keyword>
<dbReference type="PROSITE" id="PS00086">
    <property type="entry name" value="CYTOCHROME_P450"/>
    <property type="match status" value="1"/>
</dbReference>
<dbReference type="Pfam" id="PF00067">
    <property type="entry name" value="p450"/>
    <property type="match status" value="1"/>
</dbReference>
<dbReference type="InterPro" id="IPR002401">
    <property type="entry name" value="Cyt_P450_E_grp-I"/>
</dbReference>
<sequence length="489" mass="55733">MRIKRIMNSQGVKGPSSHFLLGNLPEITMLEEAETKKDMKTGDYDIVSHVQPFHVQYCQAYGKSYLWWLGWEPRITITDLDLIKQVLPNKDHAFTKSQMMLKFMMPVIGKGLVTTDGEEWALHRRIVNPAFHHEKLKAMVIPMEKSASSMAHEWEKKVRDGGGNVELEVGDYMTHVTADIIALTAFGSNYEKGKKVFEQQVALMNLTDQRVKQQFSAIPGYRFFFSHSYLNPKSFLFMTNLIWRMTLCLIAWANASYGNDLLGLMLSATIEETAIEGGKVHFGTQALIDNCKTFFIAGHETTSTLLTWTMMLLGSHTIWQECAREEVIEVCGHGDHPIDANMLNKLKTLTMILNETLRLFSPILDQSKEAAMDMKLGDLHIPKGLNIYIPRLAIHHDPELWGVDVHEFKPERFVDGIAKASKNPFAFMRFSFGPRFCVGQGFALEEAKLVLVVILQRFRFHLSPNYRHAPHDKVTVKPKYGVPMILECL</sequence>
<evidence type="ECO:0000256" key="6">
    <source>
        <dbReference type="ARBA" id="ARBA00023002"/>
    </source>
</evidence>
<evidence type="ECO:0000256" key="1">
    <source>
        <dbReference type="ARBA" id="ARBA00004370"/>
    </source>
</evidence>
<proteinExistence type="inferred from homology"/>
<dbReference type="PRINTS" id="PR00385">
    <property type="entry name" value="P450"/>
</dbReference>
<keyword evidence="6 9" id="KW-0560">Oxidoreductase</keyword>
<dbReference type="PRINTS" id="PR00463">
    <property type="entry name" value="EP450I"/>
</dbReference>
<comment type="subcellular location">
    <subcellularLocation>
        <location evidence="1">Membrane</location>
    </subcellularLocation>
</comment>
<keyword evidence="3" id="KW-0812">Transmembrane</keyword>
<protein>
    <recommendedName>
        <fullName evidence="12">Cytochrome P450</fullName>
    </recommendedName>
</protein>
<gene>
    <name evidence="10" type="ORF">CSSPJE1EN2_LOCUS8553</name>
</gene>
<evidence type="ECO:0000313" key="11">
    <source>
        <dbReference type="Proteomes" id="UP001497522"/>
    </source>
</evidence>
<dbReference type="PANTHER" id="PTHR24282:SF211">
    <property type="entry name" value="CYTOCHROME P450-RELATED"/>
    <property type="match status" value="1"/>
</dbReference>
<keyword evidence="8" id="KW-0472">Membrane</keyword>
<evidence type="ECO:0000256" key="7">
    <source>
        <dbReference type="ARBA" id="ARBA00023004"/>
    </source>
</evidence>